<feature type="active site" description="Nucleophile" evidence="7">
    <location>
        <position position="219"/>
    </location>
</feature>
<accession>A0A921ZJF4</accession>
<dbReference type="Gene3D" id="3.40.50.1820">
    <property type="entry name" value="alpha/beta hydrolase"/>
    <property type="match status" value="1"/>
</dbReference>
<dbReference type="InterPro" id="IPR010497">
    <property type="entry name" value="Epoxide_hydro_N"/>
</dbReference>
<gene>
    <name evidence="10" type="ORF">O3G_MSEX011220</name>
</gene>
<dbReference type="PANTHER" id="PTHR21661:SF35">
    <property type="entry name" value="EPOXIDE HYDROLASE"/>
    <property type="match status" value="1"/>
</dbReference>
<evidence type="ECO:0000256" key="8">
    <source>
        <dbReference type="SAM" id="SignalP"/>
    </source>
</evidence>
<feature type="active site" description="Proton donor" evidence="7">
    <location>
        <position position="364"/>
    </location>
</feature>
<evidence type="ECO:0000256" key="7">
    <source>
        <dbReference type="PIRSR" id="PIRSR001112-1"/>
    </source>
</evidence>
<dbReference type="PRINTS" id="PR00412">
    <property type="entry name" value="EPOXHYDRLASE"/>
</dbReference>
<dbReference type="SUPFAM" id="SSF53474">
    <property type="entry name" value="alpha/beta-Hydrolases"/>
    <property type="match status" value="1"/>
</dbReference>
<protein>
    <recommendedName>
        <fullName evidence="4">microsomal epoxide hydrolase</fullName>
        <ecNumber evidence="4">3.3.2.9</ecNumber>
    </recommendedName>
</protein>
<dbReference type="PANTHER" id="PTHR21661">
    <property type="entry name" value="EPOXIDE HYDROLASE 1-RELATED"/>
    <property type="match status" value="1"/>
</dbReference>
<evidence type="ECO:0000256" key="5">
    <source>
        <dbReference type="ARBA" id="ARBA00022797"/>
    </source>
</evidence>
<reference evidence="10" key="2">
    <citation type="submission" date="2020-12" db="EMBL/GenBank/DDBJ databases">
        <authorList>
            <person name="Kanost M."/>
        </authorList>
    </citation>
    <scope>NUCLEOTIDE SEQUENCE</scope>
</reference>
<comment type="similarity">
    <text evidence="3">Belongs to the peptidase S33 family.</text>
</comment>
<evidence type="ECO:0000256" key="1">
    <source>
        <dbReference type="ARBA" id="ARBA00000221"/>
    </source>
</evidence>
<keyword evidence="6" id="KW-0378">Hydrolase</keyword>
<feature type="chain" id="PRO_5036696421" description="microsomal epoxide hydrolase" evidence="8">
    <location>
        <begin position="18"/>
        <end position="494"/>
    </location>
</feature>
<comment type="subcellular location">
    <subcellularLocation>
        <location evidence="2">Microsome membrane</location>
        <topology evidence="2">Single-pass membrane protein</topology>
    </subcellularLocation>
</comment>
<evidence type="ECO:0000259" key="9">
    <source>
        <dbReference type="Pfam" id="PF06441"/>
    </source>
</evidence>
<dbReference type="GO" id="GO:0097176">
    <property type="term" value="P:epoxide metabolic process"/>
    <property type="evidence" value="ECO:0007669"/>
    <property type="project" value="TreeGrafter"/>
</dbReference>
<dbReference type="InterPro" id="IPR029058">
    <property type="entry name" value="AB_hydrolase_fold"/>
</dbReference>
<feature type="signal peptide" evidence="8">
    <location>
        <begin position="1"/>
        <end position="17"/>
    </location>
</feature>
<dbReference type="AlphaFoldDB" id="A0A921ZJF4"/>
<name>A0A921ZJF4_MANSE</name>
<keyword evidence="11" id="KW-1185">Reference proteome</keyword>
<sequence>MMHSWLVLGLVVAAAAAGYDYRSQPDLYYDTWWGPEGKEEDTTIRPFRIEWDKKDIDDLVYRLKNRREFVPSLDDSAYRYGVNTHTFGFWLDYWANDYNFTAREQYLNQYPQFKTDIQGLGIHFIWIKPEVPEGKINIPVLMLHGFPGSVREFYDAIKEIQKATENKNFVLELIIPSLPGFGYSDYSNKEGLGAAEMAFIYKNLMNRLGHEKYFMQGGDWGSLITANMATFFPDEIIGYHNNMGVALTDAAFSMMSIASLNPSSIMSCDVVNRLYPLKNTFEQLTRDSGYFHVHATKPDTLGISVSDSPTALMAWLFQQVSICTRKANYDDPEGGLHRYRPEQLLDNLMFYWMPNKGPTSFRIYSNTFNLRNYHLGYLNVTTTVPTVVVQASDEIFYMPPSMLKTKFSNLLAVDVLNDYGHFLAFEVPDVFASNFVSAVQRILAFNNQNMNVRQDKQDFRANKLSNIRQLVRERINSIRDKMSNYENNENPFMY</sequence>
<comment type="caution">
    <text evidence="10">The sequence shown here is derived from an EMBL/GenBank/DDBJ whole genome shotgun (WGS) entry which is preliminary data.</text>
</comment>
<feature type="domain" description="Epoxide hydrolase N-terminal" evidence="9">
    <location>
        <begin position="44"/>
        <end position="153"/>
    </location>
</feature>
<proteinExistence type="inferred from homology"/>
<organism evidence="10 11">
    <name type="scientific">Manduca sexta</name>
    <name type="common">Tobacco hawkmoth</name>
    <name type="synonym">Tobacco hornworm</name>
    <dbReference type="NCBI Taxonomy" id="7130"/>
    <lineage>
        <taxon>Eukaryota</taxon>
        <taxon>Metazoa</taxon>
        <taxon>Ecdysozoa</taxon>
        <taxon>Arthropoda</taxon>
        <taxon>Hexapoda</taxon>
        <taxon>Insecta</taxon>
        <taxon>Pterygota</taxon>
        <taxon>Neoptera</taxon>
        <taxon>Endopterygota</taxon>
        <taxon>Lepidoptera</taxon>
        <taxon>Glossata</taxon>
        <taxon>Ditrysia</taxon>
        <taxon>Bombycoidea</taxon>
        <taxon>Sphingidae</taxon>
        <taxon>Sphinginae</taxon>
        <taxon>Sphingini</taxon>
        <taxon>Manduca</taxon>
    </lineage>
</organism>
<dbReference type="InterPro" id="IPR000639">
    <property type="entry name" value="Epox_hydrolase-like"/>
</dbReference>
<reference evidence="10" key="1">
    <citation type="journal article" date="2016" name="Insect Biochem. Mol. Biol.">
        <title>Multifaceted biological insights from a draft genome sequence of the tobacco hornworm moth, Manduca sexta.</title>
        <authorList>
            <person name="Kanost M.R."/>
            <person name="Arrese E.L."/>
            <person name="Cao X."/>
            <person name="Chen Y.R."/>
            <person name="Chellapilla S."/>
            <person name="Goldsmith M.R."/>
            <person name="Grosse-Wilde E."/>
            <person name="Heckel D.G."/>
            <person name="Herndon N."/>
            <person name="Jiang H."/>
            <person name="Papanicolaou A."/>
            <person name="Qu J."/>
            <person name="Soulages J.L."/>
            <person name="Vogel H."/>
            <person name="Walters J."/>
            <person name="Waterhouse R.M."/>
            <person name="Ahn S.J."/>
            <person name="Almeida F.C."/>
            <person name="An C."/>
            <person name="Aqrawi P."/>
            <person name="Bretschneider A."/>
            <person name="Bryant W.B."/>
            <person name="Bucks S."/>
            <person name="Chao H."/>
            <person name="Chevignon G."/>
            <person name="Christen J.M."/>
            <person name="Clarke D.F."/>
            <person name="Dittmer N.T."/>
            <person name="Ferguson L.C.F."/>
            <person name="Garavelou S."/>
            <person name="Gordon K.H.J."/>
            <person name="Gunaratna R.T."/>
            <person name="Han Y."/>
            <person name="Hauser F."/>
            <person name="He Y."/>
            <person name="Heidel-Fischer H."/>
            <person name="Hirsh A."/>
            <person name="Hu Y."/>
            <person name="Jiang H."/>
            <person name="Kalra D."/>
            <person name="Klinner C."/>
            <person name="Konig C."/>
            <person name="Kovar C."/>
            <person name="Kroll A.R."/>
            <person name="Kuwar S.S."/>
            <person name="Lee S.L."/>
            <person name="Lehman R."/>
            <person name="Li K."/>
            <person name="Li Z."/>
            <person name="Liang H."/>
            <person name="Lovelace S."/>
            <person name="Lu Z."/>
            <person name="Mansfield J.H."/>
            <person name="McCulloch K.J."/>
            <person name="Mathew T."/>
            <person name="Morton B."/>
            <person name="Muzny D.M."/>
            <person name="Neunemann D."/>
            <person name="Ongeri F."/>
            <person name="Pauchet Y."/>
            <person name="Pu L.L."/>
            <person name="Pyrousis I."/>
            <person name="Rao X.J."/>
            <person name="Redding A."/>
            <person name="Roesel C."/>
            <person name="Sanchez-Gracia A."/>
            <person name="Schaack S."/>
            <person name="Shukla A."/>
            <person name="Tetreau G."/>
            <person name="Wang Y."/>
            <person name="Xiong G.H."/>
            <person name="Traut W."/>
            <person name="Walsh T.K."/>
            <person name="Worley K.C."/>
            <person name="Wu D."/>
            <person name="Wu W."/>
            <person name="Wu Y.Q."/>
            <person name="Zhang X."/>
            <person name="Zou Z."/>
            <person name="Zucker H."/>
            <person name="Briscoe A.D."/>
            <person name="Burmester T."/>
            <person name="Clem R.J."/>
            <person name="Feyereisen R."/>
            <person name="Grimmelikhuijzen C.J.P."/>
            <person name="Hamodrakas S.J."/>
            <person name="Hansson B.S."/>
            <person name="Huguet E."/>
            <person name="Jermiin L.S."/>
            <person name="Lan Q."/>
            <person name="Lehman H.K."/>
            <person name="Lorenzen M."/>
            <person name="Merzendorfer H."/>
            <person name="Michalopoulos I."/>
            <person name="Morton D.B."/>
            <person name="Muthukrishnan S."/>
            <person name="Oakeshott J.G."/>
            <person name="Palmer W."/>
            <person name="Park Y."/>
            <person name="Passarelli A.L."/>
            <person name="Rozas J."/>
            <person name="Schwartz L.M."/>
            <person name="Smith W."/>
            <person name="Southgate A."/>
            <person name="Vilcinskas A."/>
            <person name="Vogt R."/>
            <person name="Wang P."/>
            <person name="Werren J."/>
            <person name="Yu X.Q."/>
            <person name="Zhou J.J."/>
            <person name="Brown S.J."/>
            <person name="Scherer S.E."/>
            <person name="Richards S."/>
            <person name="Blissard G.W."/>
        </authorList>
    </citation>
    <scope>NUCLEOTIDE SEQUENCE</scope>
</reference>
<dbReference type="EC" id="3.3.2.9" evidence="4"/>
<dbReference type="GO" id="GO:0033961">
    <property type="term" value="F:cis-stilbene-oxide hydrolase activity"/>
    <property type="evidence" value="ECO:0007669"/>
    <property type="project" value="UniProtKB-EC"/>
</dbReference>
<dbReference type="Pfam" id="PF06441">
    <property type="entry name" value="EHN"/>
    <property type="match status" value="1"/>
</dbReference>
<feature type="active site" description="Proton acceptor" evidence="7">
    <location>
        <position position="421"/>
    </location>
</feature>
<dbReference type="EMBL" id="JH668610">
    <property type="protein sequence ID" value="KAG6459147.1"/>
    <property type="molecule type" value="Genomic_DNA"/>
</dbReference>
<evidence type="ECO:0000256" key="6">
    <source>
        <dbReference type="ARBA" id="ARBA00022801"/>
    </source>
</evidence>
<keyword evidence="5" id="KW-0058">Aromatic hydrocarbons catabolism</keyword>
<evidence type="ECO:0000256" key="2">
    <source>
        <dbReference type="ARBA" id="ARBA00004111"/>
    </source>
</evidence>
<keyword evidence="8" id="KW-0732">Signal</keyword>
<evidence type="ECO:0000256" key="3">
    <source>
        <dbReference type="ARBA" id="ARBA00010088"/>
    </source>
</evidence>
<evidence type="ECO:0000256" key="4">
    <source>
        <dbReference type="ARBA" id="ARBA00012091"/>
    </source>
</evidence>
<dbReference type="InterPro" id="IPR016292">
    <property type="entry name" value="Epoxide_hydrolase"/>
</dbReference>
<comment type="catalytic activity">
    <reaction evidence="1">
        <text>1-(4-methoxyphenyl)-N-methyl-N-[(3-methyloxetan-3-yl)methyl]methanamine + H2O = 2-{[(4-methoxybenzyl)(methyl)amino]methyl}-2-methylpropane-1,3-diol</text>
        <dbReference type="Rhea" id="RHEA:55764"/>
        <dbReference type="ChEBI" id="CHEBI:15377"/>
        <dbReference type="ChEBI" id="CHEBI:139161"/>
        <dbReference type="ChEBI" id="CHEBI:139164"/>
        <dbReference type="EC" id="3.3.2.9"/>
    </reaction>
</comment>
<dbReference type="Proteomes" id="UP000791440">
    <property type="component" value="Unassembled WGS sequence"/>
</dbReference>
<dbReference type="PIRSF" id="PIRSF001112">
    <property type="entry name" value="Epoxide_hydrolase"/>
    <property type="match status" value="1"/>
</dbReference>
<evidence type="ECO:0000313" key="10">
    <source>
        <dbReference type="EMBL" id="KAG6459147.1"/>
    </source>
</evidence>
<evidence type="ECO:0000313" key="11">
    <source>
        <dbReference type="Proteomes" id="UP000791440"/>
    </source>
</evidence>